<reference evidence="1 2" key="1">
    <citation type="journal article" date="2014" name="PLoS Genet.">
        <title>Phylogenetically driven sequencing of extremely halophilic archaea reveals strategies for static and dynamic osmo-response.</title>
        <authorList>
            <person name="Becker E.A."/>
            <person name="Seitzer P.M."/>
            <person name="Tritt A."/>
            <person name="Larsen D."/>
            <person name="Krusor M."/>
            <person name="Yao A.I."/>
            <person name="Wu D."/>
            <person name="Madern D."/>
            <person name="Eisen J.A."/>
            <person name="Darling A.E."/>
            <person name="Facciotti M.T."/>
        </authorList>
    </citation>
    <scope>NUCLEOTIDE SEQUENCE [LARGE SCALE GENOMIC DNA]</scope>
    <source>
        <strain evidence="1 2">DSM 10524</strain>
    </source>
</reference>
<evidence type="ECO:0000313" key="2">
    <source>
        <dbReference type="Proteomes" id="UP000011688"/>
    </source>
</evidence>
<evidence type="ECO:0000313" key="1">
    <source>
        <dbReference type="EMBL" id="ELY57641.1"/>
    </source>
</evidence>
<accession>L9X890</accession>
<keyword evidence="2" id="KW-1185">Reference proteome</keyword>
<dbReference type="STRING" id="1227497.C491_10614"/>
<dbReference type="RefSeq" id="WP_005555975.1">
    <property type="nucleotide sequence ID" value="NZ_AOIB01000023.1"/>
</dbReference>
<proteinExistence type="predicted"/>
<name>L9X890_9EURY</name>
<dbReference type="EMBL" id="AOIB01000023">
    <property type="protein sequence ID" value="ELY57641.1"/>
    <property type="molecule type" value="Genomic_DNA"/>
</dbReference>
<dbReference type="Proteomes" id="UP000011688">
    <property type="component" value="Unassembled WGS sequence"/>
</dbReference>
<organism evidence="1 2">
    <name type="scientific">Natronococcus amylolyticus DSM 10524</name>
    <dbReference type="NCBI Taxonomy" id="1227497"/>
    <lineage>
        <taxon>Archaea</taxon>
        <taxon>Methanobacteriati</taxon>
        <taxon>Methanobacteriota</taxon>
        <taxon>Stenosarchaea group</taxon>
        <taxon>Halobacteria</taxon>
        <taxon>Halobacteriales</taxon>
        <taxon>Natrialbaceae</taxon>
        <taxon>Natronococcus</taxon>
    </lineage>
</organism>
<comment type="caution">
    <text evidence="1">The sequence shown here is derived from an EMBL/GenBank/DDBJ whole genome shotgun (WGS) entry which is preliminary data.</text>
</comment>
<sequence>MSHLLLAGLAVSGTALASAPLALVTGTVLYAHIVTDVAWDIRRLRRRSNVTADEIVPPSR</sequence>
<protein>
    <submittedName>
        <fullName evidence="1">Uncharacterized protein</fullName>
    </submittedName>
</protein>
<dbReference type="AlphaFoldDB" id="L9X890"/>
<gene>
    <name evidence="1" type="ORF">C491_10614</name>
</gene>